<accession>A0ABR2UC81</accession>
<dbReference type="CDD" id="cd06222">
    <property type="entry name" value="RNase_H_like"/>
    <property type="match status" value="1"/>
</dbReference>
<keyword evidence="2" id="KW-1185">Reference proteome</keyword>
<dbReference type="EMBL" id="JBBPBN010000001">
    <property type="protein sequence ID" value="KAK9047290.1"/>
    <property type="molecule type" value="Genomic_DNA"/>
</dbReference>
<comment type="caution">
    <text evidence="1">The sequence shown here is derived from an EMBL/GenBank/DDBJ whole genome shotgun (WGS) entry which is preliminary data.</text>
</comment>
<dbReference type="InterPro" id="IPR044730">
    <property type="entry name" value="RNase_H-like_dom_plant"/>
</dbReference>
<protein>
    <recommendedName>
        <fullName evidence="3">RNase H type-1 domain-containing protein</fullName>
    </recommendedName>
</protein>
<dbReference type="PANTHER" id="PTHR47723">
    <property type="entry name" value="OS05G0353850 PROTEIN"/>
    <property type="match status" value="1"/>
</dbReference>
<evidence type="ECO:0008006" key="3">
    <source>
        <dbReference type="Google" id="ProtNLM"/>
    </source>
</evidence>
<reference evidence="1 2" key="1">
    <citation type="journal article" date="2024" name="G3 (Bethesda)">
        <title>Genome assembly of Hibiscus sabdariffa L. provides insights into metabolisms of medicinal natural products.</title>
        <authorList>
            <person name="Kim T."/>
        </authorList>
    </citation>
    <scope>NUCLEOTIDE SEQUENCE [LARGE SCALE GENOMIC DNA]</scope>
    <source>
        <strain evidence="1">TK-2024</strain>
        <tissue evidence="1">Old leaves</tissue>
    </source>
</reference>
<gene>
    <name evidence="1" type="ORF">V6N11_053137</name>
</gene>
<dbReference type="InterPro" id="IPR053151">
    <property type="entry name" value="RNase_H-like"/>
</dbReference>
<dbReference type="Proteomes" id="UP001396334">
    <property type="component" value="Unassembled WGS sequence"/>
</dbReference>
<name>A0ABR2UC81_9ROSI</name>
<evidence type="ECO:0000313" key="1">
    <source>
        <dbReference type="EMBL" id="KAK9047290.1"/>
    </source>
</evidence>
<sequence>MRAWFPKVIACGMKLDMLYLCDLSPAVFLMLYLLPVLGVNQPPVGWIKVNTDDARDPNSGATFPEGVGRDSNMRWRFGFSKKLGICSAFDAELWVMYERLETAWSFSRNWEVSFKCVNRQCNYMADKLVKMTKVLLLAYYKFLDLPAVVLDLFSGNASVDPSNVS</sequence>
<dbReference type="PANTHER" id="PTHR47723:SF13">
    <property type="entry name" value="PUTATIVE-RELATED"/>
    <property type="match status" value="1"/>
</dbReference>
<organism evidence="1 2">
    <name type="scientific">Hibiscus sabdariffa</name>
    <name type="common">roselle</name>
    <dbReference type="NCBI Taxonomy" id="183260"/>
    <lineage>
        <taxon>Eukaryota</taxon>
        <taxon>Viridiplantae</taxon>
        <taxon>Streptophyta</taxon>
        <taxon>Embryophyta</taxon>
        <taxon>Tracheophyta</taxon>
        <taxon>Spermatophyta</taxon>
        <taxon>Magnoliopsida</taxon>
        <taxon>eudicotyledons</taxon>
        <taxon>Gunneridae</taxon>
        <taxon>Pentapetalae</taxon>
        <taxon>rosids</taxon>
        <taxon>malvids</taxon>
        <taxon>Malvales</taxon>
        <taxon>Malvaceae</taxon>
        <taxon>Malvoideae</taxon>
        <taxon>Hibiscus</taxon>
    </lineage>
</organism>
<proteinExistence type="predicted"/>
<evidence type="ECO:0000313" key="2">
    <source>
        <dbReference type="Proteomes" id="UP001396334"/>
    </source>
</evidence>